<organism evidence="1 4">
    <name type="scientific">Streptomyces cinnamoneus</name>
    <name type="common">Streptoverticillium cinnamoneum</name>
    <dbReference type="NCBI Taxonomy" id="53446"/>
    <lineage>
        <taxon>Bacteria</taxon>
        <taxon>Bacillati</taxon>
        <taxon>Actinomycetota</taxon>
        <taxon>Actinomycetes</taxon>
        <taxon>Kitasatosporales</taxon>
        <taxon>Streptomycetaceae</taxon>
        <taxon>Streptomyces</taxon>
        <taxon>Streptomyces cinnamoneus group</taxon>
    </lineage>
</organism>
<gene>
    <name evidence="3" type="ORF">BLA24_08420</name>
    <name evidence="2" type="ORF">BLA24_13615</name>
    <name evidence="1" type="ORF">BLA24_30090</name>
</gene>
<evidence type="ECO:0000313" key="4">
    <source>
        <dbReference type="Proteomes" id="UP000222531"/>
    </source>
</evidence>
<reference evidence="1 4" key="1">
    <citation type="journal article" date="2017" name="Biochemistry">
        <title>Identification of the Biosynthetic Pathway for the Antibiotic Bicyclomycin.</title>
        <authorList>
            <person name="Patteson J."/>
            <person name="Cai W."/>
            <person name="Johnson R.A."/>
            <person name="Santa Maria K."/>
            <person name="Li B."/>
        </authorList>
    </citation>
    <scope>NUCLEOTIDE SEQUENCE [LARGE SCALE GENOMIC DNA]</scope>
    <source>
        <strain evidence="1 4">ATCC 21532</strain>
    </source>
</reference>
<evidence type="ECO:0000313" key="1">
    <source>
        <dbReference type="EMBL" id="PHQ48401.1"/>
    </source>
</evidence>
<dbReference type="Gene3D" id="2.60.120.10">
    <property type="entry name" value="Jelly Rolls"/>
    <property type="match status" value="1"/>
</dbReference>
<dbReference type="EMBL" id="NHZO01000166">
    <property type="protein sequence ID" value="PHQ48401.1"/>
    <property type="molecule type" value="Genomic_DNA"/>
</dbReference>
<comment type="caution">
    <text evidence="1">The sequence shown here is derived from an EMBL/GenBank/DDBJ whole genome shotgun (WGS) entry which is preliminary data.</text>
</comment>
<dbReference type="Proteomes" id="UP000222531">
    <property type="component" value="Unassembled WGS sequence"/>
</dbReference>
<dbReference type="AlphaFoldDB" id="A0A2G1XB25"/>
<evidence type="ECO:0000313" key="2">
    <source>
        <dbReference type="EMBL" id="PHQ51536.1"/>
    </source>
</evidence>
<name>A0A2G1XB25_STRCJ</name>
<proteinExistence type="predicted"/>
<protein>
    <submittedName>
        <fullName evidence="1">Cupin</fullName>
    </submittedName>
</protein>
<dbReference type="OrthoDB" id="512358at2"/>
<dbReference type="EMBL" id="NHZO01000145">
    <property type="protein sequence ID" value="PHQ51536.1"/>
    <property type="molecule type" value="Genomic_DNA"/>
</dbReference>
<sequence length="129" mass="14310">MTATPIDLFASFVHLRPDGRAQAEQPAFDVERDGWQLMTFHGETDADVHADHWEVHPEAEEVVCCLTGGIRLCLRPEQPGEEEEEIKLAAGTAVVVPRGRWHRIALDVPSDIMSVTVARGSRLEERTAA</sequence>
<dbReference type="EMBL" id="NHZO01000091">
    <property type="protein sequence ID" value="PHQ52296.1"/>
    <property type="molecule type" value="Genomic_DNA"/>
</dbReference>
<evidence type="ECO:0000313" key="3">
    <source>
        <dbReference type="EMBL" id="PHQ52296.1"/>
    </source>
</evidence>
<keyword evidence="4" id="KW-1185">Reference proteome</keyword>
<dbReference type="RefSeq" id="WP_099198526.1">
    <property type="nucleotide sequence ID" value="NZ_JBIRXA010000002.1"/>
</dbReference>
<accession>A0A2G1XB25</accession>
<dbReference type="InterPro" id="IPR011051">
    <property type="entry name" value="RmlC_Cupin_sf"/>
</dbReference>
<dbReference type="SUPFAM" id="SSF51182">
    <property type="entry name" value="RmlC-like cupins"/>
    <property type="match status" value="1"/>
</dbReference>
<dbReference type="InterPro" id="IPR014710">
    <property type="entry name" value="RmlC-like_jellyroll"/>
</dbReference>